<evidence type="ECO:0000313" key="4">
    <source>
        <dbReference type="Proteomes" id="UP000321234"/>
    </source>
</evidence>
<feature type="region of interest" description="Disordered" evidence="1">
    <location>
        <begin position="1"/>
        <end position="39"/>
    </location>
</feature>
<dbReference type="RefSeq" id="WP_147927120.1">
    <property type="nucleotide sequence ID" value="NZ_VKAC01000008.1"/>
</dbReference>
<evidence type="ECO:0000256" key="2">
    <source>
        <dbReference type="SAM" id="Phobius"/>
    </source>
</evidence>
<proteinExistence type="predicted"/>
<dbReference type="Proteomes" id="UP000321234">
    <property type="component" value="Unassembled WGS sequence"/>
</dbReference>
<keyword evidence="2" id="KW-0472">Membrane</keyword>
<organism evidence="3 4">
    <name type="scientific">Quadrisphaera setariae</name>
    <dbReference type="NCBI Taxonomy" id="2593304"/>
    <lineage>
        <taxon>Bacteria</taxon>
        <taxon>Bacillati</taxon>
        <taxon>Actinomycetota</taxon>
        <taxon>Actinomycetes</taxon>
        <taxon>Kineosporiales</taxon>
        <taxon>Kineosporiaceae</taxon>
        <taxon>Quadrisphaera</taxon>
    </lineage>
</organism>
<dbReference type="OrthoDB" id="9832680at2"/>
<dbReference type="AlphaFoldDB" id="A0A5C8ZDI2"/>
<sequence>MVGPRDGVEELDVDLDADLDEADQPEPPGPRPVVPRRASARRRRRRLLAAGVAVVVLLAAGVARQAWVRQEQGPPLDGSATAAELFPVLETGQAAGAGDGFPEQQARAGLGVVPGTAHLVAATTDLLFWVAEDSGGGVCLVVRPPGQPVRLGGKCVSTTEAATRGVALPDGDGVAATLVPDGLDTDGLARQGYVRLAAGLWVDERTAQRVASDAVASVTARPVVPVQTGTTDGRLPVFLTQDGATYAVVLACVGAPDAGGLAADPTAALAVDGDAERLDCSTTPAFRRFTGDGGPVRVDVDAPGPPGTVRWAARVVECEGSLRGPVCDRGGF</sequence>
<keyword evidence="2" id="KW-1133">Transmembrane helix</keyword>
<feature type="compositionally biased region" description="Acidic residues" evidence="1">
    <location>
        <begin position="9"/>
        <end position="24"/>
    </location>
</feature>
<evidence type="ECO:0000313" key="3">
    <source>
        <dbReference type="EMBL" id="TXR55544.1"/>
    </source>
</evidence>
<name>A0A5C8ZDI2_9ACTN</name>
<gene>
    <name evidence="3" type="ORF">FMM08_14710</name>
</gene>
<evidence type="ECO:0000256" key="1">
    <source>
        <dbReference type="SAM" id="MobiDB-lite"/>
    </source>
</evidence>
<accession>A0A5C8ZDI2</accession>
<feature type="transmembrane region" description="Helical" evidence="2">
    <location>
        <begin position="47"/>
        <end position="67"/>
    </location>
</feature>
<keyword evidence="2" id="KW-0812">Transmembrane</keyword>
<reference evidence="3 4" key="1">
    <citation type="submission" date="2019-07" db="EMBL/GenBank/DDBJ databases">
        <title>Quadrisphaera sp. strain DD2A genome sequencing and assembly.</title>
        <authorList>
            <person name="Kim I."/>
        </authorList>
    </citation>
    <scope>NUCLEOTIDE SEQUENCE [LARGE SCALE GENOMIC DNA]</scope>
    <source>
        <strain evidence="3 4">DD2A</strain>
    </source>
</reference>
<dbReference type="EMBL" id="VKAC01000008">
    <property type="protein sequence ID" value="TXR55544.1"/>
    <property type="molecule type" value="Genomic_DNA"/>
</dbReference>
<keyword evidence="4" id="KW-1185">Reference proteome</keyword>
<protein>
    <submittedName>
        <fullName evidence="3">Uncharacterized protein</fullName>
    </submittedName>
</protein>
<comment type="caution">
    <text evidence="3">The sequence shown here is derived from an EMBL/GenBank/DDBJ whole genome shotgun (WGS) entry which is preliminary data.</text>
</comment>